<protein>
    <submittedName>
        <fullName evidence="1">Uncharacterized protein</fullName>
    </submittedName>
</protein>
<comment type="caution">
    <text evidence="1">The sequence shown here is derived from an EMBL/GenBank/DDBJ whole genome shotgun (WGS) entry which is preliminary data.</text>
</comment>
<proteinExistence type="predicted"/>
<evidence type="ECO:0000313" key="2">
    <source>
        <dbReference type="Proteomes" id="UP001055811"/>
    </source>
</evidence>
<keyword evidence="2" id="KW-1185">Reference proteome</keyword>
<dbReference type="Proteomes" id="UP001055811">
    <property type="component" value="Linkage Group LG06"/>
</dbReference>
<evidence type="ECO:0000313" key="1">
    <source>
        <dbReference type="EMBL" id="KAI3722739.1"/>
    </source>
</evidence>
<dbReference type="EMBL" id="CM042014">
    <property type="protein sequence ID" value="KAI3722739.1"/>
    <property type="molecule type" value="Genomic_DNA"/>
</dbReference>
<reference evidence="1 2" key="2">
    <citation type="journal article" date="2022" name="Mol. Ecol. Resour.">
        <title>The genomes of chicory, endive, great burdock and yacon provide insights into Asteraceae paleo-polyploidization history and plant inulin production.</title>
        <authorList>
            <person name="Fan W."/>
            <person name="Wang S."/>
            <person name="Wang H."/>
            <person name="Wang A."/>
            <person name="Jiang F."/>
            <person name="Liu H."/>
            <person name="Zhao H."/>
            <person name="Xu D."/>
            <person name="Zhang Y."/>
        </authorList>
    </citation>
    <scope>NUCLEOTIDE SEQUENCE [LARGE SCALE GENOMIC DNA]</scope>
    <source>
        <strain evidence="2">cv. Punajuju</strain>
        <tissue evidence="1">Leaves</tissue>
    </source>
</reference>
<organism evidence="1 2">
    <name type="scientific">Cichorium intybus</name>
    <name type="common">Chicory</name>
    <dbReference type="NCBI Taxonomy" id="13427"/>
    <lineage>
        <taxon>Eukaryota</taxon>
        <taxon>Viridiplantae</taxon>
        <taxon>Streptophyta</taxon>
        <taxon>Embryophyta</taxon>
        <taxon>Tracheophyta</taxon>
        <taxon>Spermatophyta</taxon>
        <taxon>Magnoliopsida</taxon>
        <taxon>eudicotyledons</taxon>
        <taxon>Gunneridae</taxon>
        <taxon>Pentapetalae</taxon>
        <taxon>asterids</taxon>
        <taxon>campanulids</taxon>
        <taxon>Asterales</taxon>
        <taxon>Asteraceae</taxon>
        <taxon>Cichorioideae</taxon>
        <taxon>Cichorieae</taxon>
        <taxon>Cichoriinae</taxon>
        <taxon>Cichorium</taxon>
    </lineage>
</organism>
<sequence length="83" mass="9373">MVVVVGRLKDVGMLKFLKQVFLTLIQWMSKFLWFQIFTVITTATGGFLRLVTIDGAGAGGEAVPDRRKKEGERLEKEKGEKEE</sequence>
<accession>A0ACB9BLG8</accession>
<name>A0ACB9BLG8_CICIN</name>
<reference evidence="2" key="1">
    <citation type="journal article" date="2022" name="Mol. Ecol. Resour.">
        <title>The genomes of chicory, endive, great burdock and yacon provide insights into Asteraceae palaeo-polyploidization history and plant inulin production.</title>
        <authorList>
            <person name="Fan W."/>
            <person name="Wang S."/>
            <person name="Wang H."/>
            <person name="Wang A."/>
            <person name="Jiang F."/>
            <person name="Liu H."/>
            <person name="Zhao H."/>
            <person name="Xu D."/>
            <person name="Zhang Y."/>
        </authorList>
    </citation>
    <scope>NUCLEOTIDE SEQUENCE [LARGE SCALE GENOMIC DNA]</scope>
    <source>
        <strain evidence="2">cv. Punajuju</strain>
    </source>
</reference>
<gene>
    <name evidence="1" type="ORF">L2E82_33803</name>
</gene>